<evidence type="ECO:0000259" key="3">
    <source>
        <dbReference type="SMART" id="SM00822"/>
    </source>
</evidence>
<organism evidence="4 5">
    <name type="scientific">Pelagimonas phthalicica</name>
    <dbReference type="NCBI Taxonomy" id="1037362"/>
    <lineage>
        <taxon>Bacteria</taxon>
        <taxon>Pseudomonadati</taxon>
        <taxon>Pseudomonadota</taxon>
        <taxon>Alphaproteobacteria</taxon>
        <taxon>Rhodobacterales</taxon>
        <taxon>Roseobacteraceae</taxon>
        <taxon>Pelagimonas</taxon>
    </lineage>
</organism>
<dbReference type="SMART" id="SM00822">
    <property type="entry name" value="PKS_KR"/>
    <property type="match status" value="1"/>
</dbReference>
<dbReference type="Gene3D" id="3.40.50.720">
    <property type="entry name" value="NAD(P)-binding Rossmann-like Domain"/>
    <property type="match status" value="1"/>
</dbReference>
<dbReference type="RefSeq" id="WP_099249038.1">
    <property type="nucleotide sequence ID" value="NZ_FXXP01000003.1"/>
</dbReference>
<name>A0A238JHP7_9RHOB</name>
<reference evidence="5" key="1">
    <citation type="submission" date="2017-05" db="EMBL/GenBank/DDBJ databases">
        <authorList>
            <person name="Rodrigo-Torres L."/>
            <person name="Arahal R. D."/>
            <person name="Lucena T."/>
        </authorList>
    </citation>
    <scope>NUCLEOTIDE SEQUENCE [LARGE SCALE GENOMIC DNA]</scope>
    <source>
        <strain evidence="5">CECT 8649</strain>
    </source>
</reference>
<dbReference type="InterPro" id="IPR036291">
    <property type="entry name" value="NAD(P)-bd_dom_sf"/>
</dbReference>
<dbReference type="OrthoDB" id="7745792at2"/>
<dbReference type="EMBL" id="FXXP01000003">
    <property type="protein sequence ID" value="SMX30198.1"/>
    <property type="molecule type" value="Genomic_DNA"/>
</dbReference>
<gene>
    <name evidence="4" type="primary">ydaD</name>
    <name evidence="4" type="ORF">TRP8649_04340</name>
</gene>
<dbReference type="Proteomes" id="UP000225972">
    <property type="component" value="Unassembled WGS sequence"/>
</dbReference>
<dbReference type="FunFam" id="3.40.50.720:FF:000084">
    <property type="entry name" value="Short-chain dehydrogenase reductase"/>
    <property type="match status" value="1"/>
</dbReference>
<evidence type="ECO:0000313" key="5">
    <source>
        <dbReference type="Proteomes" id="UP000225972"/>
    </source>
</evidence>
<feature type="domain" description="Ketoreductase" evidence="3">
    <location>
        <begin position="10"/>
        <end position="184"/>
    </location>
</feature>
<accession>A0A238JHP7</accession>
<dbReference type="Pfam" id="PF13561">
    <property type="entry name" value="adh_short_C2"/>
    <property type="match status" value="1"/>
</dbReference>
<sequence>MTGTNTWQDKVAIVTGGSSGIGKAVALELVRQGAKVVITGRNMDRLAEVAGNSAAIEAVQADAADPATGAVLVARALARWGRIDLIVNNAGAGQPMPLPAYDAEVISQMGAVNITAPSMLVKAGAEALKASKGAIVNIGTAVSRKDAPMMAHYAASKAALEHLTRAWALEFAGDGVRVNAIAPGPVQTGALTGMMGLPAEMAAQIEAQEAKQIPLGRRGVTEDIVPWVLRLGSAENAWLTGQILTVDGGWTLRE</sequence>
<dbReference type="PRINTS" id="PR00080">
    <property type="entry name" value="SDRFAMILY"/>
</dbReference>
<proteinExistence type="inferred from homology"/>
<evidence type="ECO:0000256" key="1">
    <source>
        <dbReference type="ARBA" id="ARBA00006484"/>
    </source>
</evidence>
<keyword evidence="2 4" id="KW-0560">Oxidoreductase</keyword>
<dbReference type="CDD" id="cd05233">
    <property type="entry name" value="SDR_c"/>
    <property type="match status" value="1"/>
</dbReference>
<dbReference type="PANTHER" id="PTHR43639:SF1">
    <property type="entry name" value="SHORT-CHAIN DEHYDROGENASE_REDUCTASE FAMILY PROTEIN"/>
    <property type="match status" value="1"/>
</dbReference>
<dbReference type="PANTHER" id="PTHR43639">
    <property type="entry name" value="OXIDOREDUCTASE, SHORT-CHAIN DEHYDROGENASE/REDUCTASE FAMILY (AFU_ORTHOLOGUE AFUA_5G02870)"/>
    <property type="match status" value="1"/>
</dbReference>
<dbReference type="InterPro" id="IPR002347">
    <property type="entry name" value="SDR_fam"/>
</dbReference>
<dbReference type="PRINTS" id="PR00081">
    <property type="entry name" value="GDHRDH"/>
</dbReference>
<dbReference type="InterPro" id="IPR057326">
    <property type="entry name" value="KR_dom"/>
</dbReference>
<evidence type="ECO:0000313" key="4">
    <source>
        <dbReference type="EMBL" id="SMX30198.1"/>
    </source>
</evidence>
<comment type="similarity">
    <text evidence="1">Belongs to the short-chain dehydrogenases/reductases (SDR) family.</text>
</comment>
<keyword evidence="5" id="KW-1185">Reference proteome</keyword>
<evidence type="ECO:0000256" key="2">
    <source>
        <dbReference type="ARBA" id="ARBA00023002"/>
    </source>
</evidence>
<dbReference type="AlphaFoldDB" id="A0A238JHP7"/>
<dbReference type="EC" id="1.-.-.-" evidence="4"/>
<dbReference type="SUPFAM" id="SSF51735">
    <property type="entry name" value="NAD(P)-binding Rossmann-fold domains"/>
    <property type="match status" value="1"/>
</dbReference>
<protein>
    <submittedName>
        <fullName evidence="4">General stress protein 39</fullName>
        <ecNumber evidence="4">1.-.-.-</ecNumber>
    </submittedName>
</protein>
<dbReference type="GO" id="GO:0016491">
    <property type="term" value="F:oxidoreductase activity"/>
    <property type="evidence" value="ECO:0007669"/>
    <property type="project" value="UniProtKB-KW"/>
</dbReference>